<name>A0A7J8K8H2_ROUAE</name>
<evidence type="ECO:0000313" key="4">
    <source>
        <dbReference type="EMBL" id="KAF6505138.1"/>
    </source>
</evidence>
<evidence type="ECO:0000313" key="5">
    <source>
        <dbReference type="Proteomes" id="UP000593571"/>
    </source>
</evidence>
<evidence type="ECO:0000256" key="2">
    <source>
        <dbReference type="ARBA" id="ARBA00023212"/>
    </source>
</evidence>
<organism evidence="4 5">
    <name type="scientific">Rousettus aegyptiacus</name>
    <name type="common">Egyptian fruit bat</name>
    <name type="synonym">Pteropus aegyptiacus</name>
    <dbReference type="NCBI Taxonomy" id="9407"/>
    <lineage>
        <taxon>Eukaryota</taxon>
        <taxon>Metazoa</taxon>
        <taxon>Chordata</taxon>
        <taxon>Craniata</taxon>
        <taxon>Vertebrata</taxon>
        <taxon>Euteleostomi</taxon>
        <taxon>Mammalia</taxon>
        <taxon>Eutheria</taxon>
        <taxon>Laurasiatheria</taxon>
        <taxon>Chiroptera</taxon>
        <taxon>Yinpterochiroptera</taxon>
        <taxon>Pteropodoidea</taxon>
        <taxon>Pteropodidae</taxon>
        <taxon>Rousettinae</taxon>
        <taxon>Rousettus</taxon>
    </lineage>
</organism>
<proteinExistence type="predicted"/>
<reference evidence="4 5" key="1">
    <citation type="journal article" date="2020" name="Nature">
        <title>Six reference-quality genomes reveal evolution of bat adaptations.</title>
        <authorList>
            <person name="Jebb D."/>
            <person name="Huang Z."/>
            <person name="Pippel M."/>
            <person name="Hughes G.M."/>
            <person name="Lavrichenko K."/>
            <person name="Devanna P."/>
            <person name="Winkler S."/>
            <person name="Jermiin L.S."/>
            <person name="Skirmuntt E.C."/>
            <person name="Katzourakis A."/>
            <person name="Burkitt-Gray L."/>
            <person name="Ray D.A."/>
            <person name="Sullivan K.A.M."/>
            <person name="Roscito J.G."/>
            <person name="Kirilenko B.M."/>
            <person name="Davalos L.M."/>
            <person name="Corthals A.P."/>
            <person name="Power M.L."/>
            <person name="Jones G."/>
            <person name="Ransome R.D."/>
            <person name="Dechmann D.K.N."/>
            <person name="Locatelli A.G."/>
            <person name="Puechmaille S.J."/>
            <person name="Fedrigo O."/>
            <person name="Jarvis E.D."/>
            <person name="Hiller M."/>
            <person name="Vernes S.C."/>
            <person name="Myers E.W."/>
            <person name="Teeling E.C."/>
        </authorList>
    </citation>
    <scope>NUCLEOTIDE SEQUENCE [LARGE SCALE GENOMIC DNA]</scope>
    <source>
        <strain evidence="4">MRouAeg1</strain>
        <tissue evidence="4">Muscle</tissue>
    </source>
</reference>
<evidence type="ECO:0000256" key="1">
    <source>
        <dbReference type="ARBA" id="ARBA00022490"/>
    </source>
</evidence>
<feature type="compositionally biased region" description="Low complexity" evidence="3">
    <location>
        <begin position="106"/>
        <end position="116"/>
    </location>
</feature>
<gene>
    <name evidence="4" type="ORF">HJG63_005134</name>
</gene>
<sequence length="116" mass="12186">MEGDSFFDDPIPKPEKTYGWPGEPSKQGGSLAALSDAPAFKSGPGALPGAPSSKDSEGKRGNTVLKDLKLVNDKIGSLGLVRAIAQKKASSVSARTSRRTFPWGWTTPTPVTNLTT</sequence>
<dbReference type="Proteomes" id="UP000593571">
    <property type="component" value="Unassembled WGS sequence"/>
</dbReference>
<feature type="region of interest" description="Disordered" evidence="3">
    <location>
        <begin position="91"/>
        <end position="116"/>
    </location>
</feature>
<keyword evidence="2" id="KW-0206">Cytoskeleton</keyword>
<feature type="region of interest" description="Disordered" evidence="3">
    <location>
        <begin position="1"/>
        <end position="61"/>
    </location>
</feature>
<evidence type="ECO:0000256" key="3">
    <source>
        <dbReference type="SAM" id="MobiDB-lite"/>
    </source>
</evidence>
<dbReference type="PANTHER" id="PTHR15431:SF9">
    <property type="entry name" value="CENTROSOMAL PROTEIN 43"/>
    <property type="match status" value="1"/>
</dbReference>
<protein>
    <submittedName>
        <fullName evidence="4">Uncharacterized protein</fullName>
    </submittedName>
</protein>
<accession>A0A7J8K8H2</accession>
<keyword evidence="1" id="KW-0963">Cytoplasm</keyword>
<keyword evidence="5" id="KW-1185">Reference proteome</keyword>
<dbReference type="PANTHER" id="PTHR15431">
    <property type="entry name" value="FGFR1 ONCOGENE PARTNER/LISH DOMAIN-CONTAINING PROTEIN"/>
    <property type="match status" value="1"/>
</dbReference>
<dbReference type="AlphaFoldDB" id="A0A7J8K8H2"/>
<dbReference type="GO" id="GO:0005813">
    <property type="term" value="C:centrosome"/>
    <property type="evidence" value="ECO:0007669"/>
    <property type="project" value="TreeGrafter"/>
</dbReference>
<comment type="caution">
    <text evidence="4">The sequence shown here is derived from an EMBL/GenBank/DDBJ whole genome shotgun (WGS) entry which is preliminary data.</text>
</comment>
<dbReference type="EMBL" id="JACASE010000001">
    <property type="protein sequence ID" value="KAF6505138.1"/>
    <property type="molecule type" value="Genomic_DNA"/>
</dbReference>